<dbReference type="AlphaFoldDB" id="A0A1Q9DY04"/>
<reference evidence="2 3" key="1">
    <citation type="submission" date="2016-02" db="EMBL/GenBank/DDBJ databases">
        <title>Genome analysis of coral dinoflagellate symbionts highlights evolutionary adaptations to a symbiotic lifestyle.</title>
        <authorList>
            <person name="Aranda M."/>
            <person name="Li Y."/>
            <person name="Liew Y.J."/>
            <person name="Baumgarten S."/>
            <person name="Simakov O."/>
            <person name="Wilson M."/>
            <person name="Piel J."/>
            <person name="Ashoor H."/>
            <person name="Bougouffa S."/>
            <person name="Bajic V.B."/>
            <person name="Ryu T."/>
            <person name="Ravasi T."/>
            <person name="Bayer T."/>
            <person name="Micklem G."/>
            <person name="Kim H."/>
            <person name="Bhak J."/>
            <person name="Lajeunesse T.C."/>
            <person name="Voolstra C.R."/>
        </authorList>
    </citation>
    <scope>NUCLEOTIDE SEQUENCE [LARGE SCALE GENOMIC DNA]</scope>
    <source>
        <strain evidence="2 3">CCMP2467</strain>
    </source>
</reference>
<dbReference type="EMBL" id="LSRX01000340">
    <property type="protein sequence ID" value="OLQ00075.1"/>
    <property type="molecule type" value="Genomic_DNA"/>
</dbReference>
<sequence length="286" mass="32540">MRPQSVPLSKNPRAHLQQNRPQSVAAPRAPRRKHRQPSVHPEPPVDEFDAEKILYGDPLGRFRAAKRDVKHVEERLAAMQGPFQKPPLAKYMAMKNDPLRKKSLYEKFKEVKDANDETAQAMRADRLERWMQDAAAVATTVRGVLRINDEETISRSRPAAIRRQSTAADAVFMLDNVDALLGPMDMLNFAGNGAAEHREAKQQEEARQEQMAELQAKYGIQRVELPQAKPKKKAPSTPQQLQQKKKEEVIVFDQPLSVAVGEFDRWMRKYLRRLNLSFKGMTTGAA</sequence>
<evidence type="ECO:0000313" key="3">
    <source>
        <dbReference type="Proteomes" id="UP000186817"/>
    </source>
</evidence>
<feature type="region of interest" description="Disordered" evidence="1">
    <location>
        <begin position="1"/>
        <end position="47"/>
    </location>
</feature>
<keyword evidence="3" id="KW-1185">Reference proteome</keyword>
<protein>
    <submittedName>
        <fullName evidence="2">Uncharacterized protein</fullName>
    </submittedName>
</protein>
<name>A0A1Q9DY04_SYMMI</name>
<evidence type="ECO:0000313" key="2">
    <source>
        <dbReference type="EMBL" id="OLQ00075.1"/>
    </source>
</evidence>
<evidence type="ECO:0000256" key="1">
    <source>
        <dbReference type="SAM" id="MobiDB-lite"/>
    </source>
</evidence>
<comment type="caution">
    <text evidence="2">The sequence shown here is derived from an EMBL/GenBank/DDBJ whole genome shotgun (WGS) entry which is preliminary data.</text>
</comment>
<organism evidence="2 3">
    <name type="scientific">Symbiodinium microadriaticum</name>
    <name type="common">Dinoflagellate</name>
    <name type="synonym">Zooxanthella microadriatica</name>
    <dbReference type="NCBI Taxonomy" id="2951"/>
    <lineage>
        <taxon>Eukaryota</taxon>
        <taxon>Sar</taxon>
        <taxon>Alveolata</taxon>
        <taxon>Dinophyceae</taxon>
        <taxon>Suessiales</taxon>
        <taxon>Symbiodiniaceae</taxon>
        <taxon>Symbiodinium</taxon>
    </lineage>
</organism>
<dbReference type="OrthoDB" id="422061at2759"/>
<dbReference type="Proteomes" id="UP000186817">
    <property type="component" value="Unassembled WGS sequence"/>
</dbReference>
<accession>A0A1Q9DY04</accession>
<proteinExistence type="predicted"/>
<feature type="region of interest" description="Disordered" evidence="1">
    <location>
        <begin position="224"/>
        <end position="246"/>
    </location>
</feature>
<gene>
    <name evidence="2" type="ORF">AK812_SmicGene17293</name>
</gene>